<dbReference type="SUPFAM" id="SSF56784">
    <property type="entry name" value="HAD-like"/>
    <property type="match status" value="1"/>
</dbReference>
<name>A0A2G6E3Q0_9BACT</name>
<accession>A0A2G6E3Q0</accession>
<dbReference type="Gene3D" id="1.10.150.240">
    <property type="entry name" value="Putative phosphatase, domain 2"/>
    <property type="match status" value="1"/>
</dbReference>
<proteinExistence type="predicted"/>
<organism evidence="1 2">
    <name type="scientific">candidate division KSB3 bacterium</name>
    <dbReference type="NCBI Taxonomy" id="2044937"/>
    <lineage>
        <taxon>Bacteria</taxon>
        <taxon>candidate division KSB3</taxon>
    </lineage>
</organism>
<dbReference type="InterPro" id="IPR023198">
    <property type="entry name" value="PGP-like_dom2"/>
</dbReference>
<protein>
    <recommendedName>
        <fullName evidence="3">Haloacid dehalogenase</fullName>
    </recommendedName>
</protein>
<comment type="caution">
    <text evidence="1">The sequence shown here is derived from an EMBL/GenBank/DDBJ whole genome shotgun (WGS) entry which is preliminary data.</text>
</comment>
<dbReference type="PANTHER" id="PTHR43611:SF3">
    <property type="entry name" value="FLAVIN MONONUCLEOTIDE HYDROLASE 1, CHLOROPLATIC"/>
    <property type="match status" value="1"/>
</dbReference>
<gene>
    <name evidence="1" type="ORF">CSB45_10680</name>
</gene>
<dbReference type="CDD" id="cd02603">
    <property type="entry name" value="HAD_sEH-N_like"/>
    <property type="match status" value="1"/>
</dbReference>
<sequence>MISTIFFDIGNVLCTFDHQRIWQHLQPFSTLSSEELQANIHDSGLMNRHESGELPPHEFFCQVQRQGKLLPCLSYEHFTRLWAEIFCAQGPVFQLAKDLQKHYRVGLLSNIGEIHWTWLCEHFPFFSQVEEDLRVLSFECGCMKPAEAIYQQALKRAQEKAEHCVYIDDIPEYAARSRQLGINAICYHSYEQLLGELAASGVRRQDAESDKR</sequence>
<evidence type="ECO:0000313" key="2">
    <source>
        <dbReference type="Proteomes" id="UP000229740"/>
    </source>
</evidence>
<dbReference type="PANTHER" id="PTHR43611">
    <property type="entry name" value="ALPHA-D-GLUCOSE 1-PHOSPHATE PHOSPHATASE"/>
    <property type="match status" value="1"/>
</dbReference>
<dbReference type="NCBIfam" id="TIGR01509">
    <property type="entry name" value="HAD-SF-IA-v3"/>
    <property type="match status" value="1"/>
</dbReference>
<dbReference type="InterPro" id="IPR036412">
    <property type="entry name" value="HAD-like_sf"/>
</dbReference>
<evidence type="ECO:0008006" key="3">
    <source>
        <dbReference type="Google" id="ProtNLM"/>
    </source>
</evidence>
<evidence type="ECO:0000313" key="1">
    <source>
        <dbReference type="EMBL" id="PID56684.1"/>
    </source>
</evidence>
<reference evidence="1 2" key="1">
    <citation type="submission" date="2017-10" db="EMBL/GenBank/DDBJ databases">
        <title>Novel microbial diversity and functional potential in the marine mammal oral microbiome.</title>
        <authorList>
            <person name="Dudek N.K."/>
            <person name="Sun C.L."/>
            <person name="Burstein D."/>
            <person name="Kantor R.S."/>
            <person name="Aliaga Goltsman D.S."/>
            <person name="Bik E.M."/>
            <person name="Thomas B.C."/>
            <person name="Banfield J.F."/>
            <person name="Relman D.A."/>
        </authorList>
    </citation>
    <scope>NUCLEOTIDE SEQUENCE [LARGE SCALE GENOMIC DNA]</scope>
    <source>
        <strain evidence="1">DOLZORAL124_49_17</strain>
    </source>
</reference>
<dbReference type="Proteomes" id="UP000229740">
    <property type="component" value="Unassembled WGS sequence"/>
</dbReference>
<dbReference type="InterPro" id="IPR023214">
    <property type="entry name" value="HAD_sf"/>
</dbReference>
<dbReference type="EMBL" id="PDPS01000032">
    <property type="protein sequence ID" value="PID56684.1"/>
    <property type="molecule type" value="Genomic_DNA"/>
</dbReference>
<dbReference type="InterPro" id="IPR006439">
    <property type="entry name" value="HAD-SF_hydro_IA"/>
</dbReference>
<dbReference type="Gene3D" id="3.40.50.1000">
    <property type="entry name" value="HAD superfamily/HAD-like"/>
    <property type="match status" value="1"/>
</dbReference>
<dbReference type="AlphaFoldDB" id="A0A2G6E3Q0"/>